<dbReference type="OrthoDB" id="7059463at2"/>
<evidence type="ECO:0000313" key="1">
    <source>
        <dbReference type="EMBL" id="GGE49960.1"/>
    </source>
</evidence>
<dbReference type="RefSeq" id="WP_132535870.1">
    <property type="nucleotide sequence ID" value="NZ_BMJO01000002.1"/>
</dbReference>
<comment type="caution">
    <text evidence="2">The sequence shown here is derived from an EMBL/GenBank/DDBJ whole genome shotgun (WGS) entry which is preliminary data.</text>
</comment>
<sequence length="162" mass="19325">MNRIKKHRGLRRYYKNLELKNEDWSELKFTDSDNAWFDRWHTHFDWYGYGNDSFKRRKPHLDKLFRHFDLLSDRAKSLTVDFQIWITILDNDSASDALFLHTPNPNQNNFPWKISGLSETSTLTNQRLIDYINNLVGYEKLFGNADEAYCVLYKKNIGIIVA</sequence>
<reference evidence="1" key="1">
    <citation type="journal article" date="2014" name="Int. J. Syst. Evol. Microbiol.">
        <title>Complete genome of a new Firmicutes species belonging to the dominant human colonic microbiota ('Ruminococcus bicirculans') reveals two chromosomes and a selective capacity to utilize plant glucans.</title>
        <authorList>
            <consortium name="NISC Comparative Sequencing Program"/>
            <person name="Wegmann U."/>
            <person name="Louis P."/>
            <person name="Goesmann A."/>
            <person name="Henrissat B."/>
            <person name="Duncan S.H."/>
            <person name="Flint H.J."/>
        </authorList>
    </citation>
    <scope>NUCLEOTIDE SEQUENCE</scope>
    <source>
        <strain evidence="1">CGMCC 1.15644</strain>
    </source>
</reference>
<reference evidence="1" key="4">
    <citation type="submission" date="2024-05" db="EMBL/GenBank/DDBJ databases">
        <authorList>
            <person name="Sun Q."/>
            <person name="Zhou Y."/>
        </authorList>
    </citation>
    <scope>NUCLEOTIDE SEQUENCE</scope>
    <source>
        <strain evidence="1">CGMCC 1.15644</strain>
    </source>
</reference>
<evidence type="ECO:0000313" key="3">
    <source>
        <dbReference type="Proteomes" id="UP000295684"/>
    </source>
</evidence>
<dbReference type="AlphaFoldDB" id="A0A4R2H419"/>
<protein>
    <submittedName>
        <fullName evidence="2">Uncharacterized protein</fullName>
    </submittedName>
</protein>
<name>A0A4R2H419_9SPHI</name>
<reference evidence="2 3" key="3">
    <citation type="submission" date="2019-03" db="EMBL/GenBank/DDBJ databases">
        <title>Genomic Encyclopedia of Type Strains, Phase IV (KMG-IV): sequencing the most valuable type-strain genomes for metagenomic binning, comparative biology and taxonomic classification.</title>
        <authorList>
            <person name="Goeker M."/>
        </authorList>
    </citation>
    <scope>NUCLEOTIDE SEQUENCE [LARGE SCALE GENOMIC DNA]</scope>
    <source>
        <strain evidence="2 3">DSM 103236</strain>
    </source>
</reference>
<dbReference type="EMBL" id="SLWO01000009">
    <property type="protein sequence ID" value="TCO19936.1"/>
    <property type="molecule type" value="Genomic_DNA"/>
</dbReference>
<dbReference type="Proteomes" id="UP000295684">
    <property type="component" value="Unassembled WGS sequence"/>
</dbReference>
<dbReference type="EMBL" id="BMJO01000002">
    <property type="protein sequence ID" value="GGE49960.1"/>
    <property type="molecule type" value="Genomic_DNA"/>
</dbReference>
<proteinExistence type="predicted"/>
<gene>
    <name evidence="2" type="ORF">EV200_109119</name>
    <name evidence="1" type="ORF">GCM10011413_15210</name>
</gene>
<evidence type="ECO:0000313" key="4">
    <source>
        <dbReference type="Proteomes" id="UP000622648"/>
    </source>
</evidence>
<accession>A0A4R2H419</accession>
<organism evidence="2 3">
    <name type="scientific">Pedobacter psychrotolerans</name>
    <dbReference type="NCBI Taxonomy" id="1843235"/>
    <lineage>
        <taxon>Bacteria</taxon>
        <taxon>Pseudomonadati</taxon>
        <taxon>Bacteroidota</taxon>
        <taxon>Sphingobacteriia</taxon>
        <taxon>Sphingobacteriales</taxon>
        <taxon>Sphingobacteriaceae</taxon>
        <taxon>Pedobacter</taxon>
    </lineage>
</organism>
<dbReference type="Proteomes" id="UP000622648">
    <property type="component" value="Unassembled WGS sequence"/>
</dbReference>
<evidence type="ECO:0000313" key="2">
    <source>
        <dbReference type="EMBL" id="TCO19936.1"/>
    </source>
</evidence>
<keyword evidence="4" id="KW-1185">Reference proteome</keyword>
<reference evidence="4" key="2">
    <citation type="journal article" date="2019" name="Int. J. Syst. Evol. Microbiol.">
        <title>The Global Catalogue of Microorganisms (GCM) 10K type strain sequencing project: providing services to taxonomists for standard genome sequencing and annotation.</title>
        <authorList>
            <consortium name="The Broad Institute Genomics Platform"/>
            <consortium name="The Broad Institute Genome Sequencing Center for Infectious Disease"/>
            <person name="Wu L."/>
            <person name="Ma J."/>
        </authorList>
    </citation>
    <scope>NUCLEOTIDE SEQUENCE [LARGE SCALE GENOMIC DNA]</scope>
    <source>
        <strain evidence="4">CGMCC 1.15644</strain>
    </source>
</reference>